<name>A0AAV2ZSR8_PYXAD</name>
<evidence type="ECO:0000256" key="1">
    <source>
        <dbReference type="ARBA" id="ARBA00022723"/>
    </source>
</evidence>
<evidence type="ECO:0000256" key="4">
    <source>
        <dbReference type="ARBA" id="ARBA00023125"/>
    </source>
</evidence>
<keyword evidence="9" id="KW-1185">Reference proteome</keyword>
<dbReference type="SMART" id="SM00980">
    <property type="entry name" value="THAP"/>
    <property type="match status" value="1"/>
</dbReference>
<dbReference type="Proteomes" id="UP001181693">
    <property type="component" value="Unassembled WGS sequence"/>
</dbReference>
<feature type="region of interest" description="Disordered" evidence="6">
    <location>
        <begin position="113"/>
        <end position="161"/>
    </location>
</feature>
<keyword evidence="4 5" id="KW-0238">DNA-binding</keyword>
<reference evidence="8" key="1">
    <citation type="thesis" date="2020" institute="ProQuest LLC" country="789 East Eisenhower Parkway, Ann Arbor, MI, USA">
        <title>Comparative Genomics and Chromosome Evolution.</title>
        <authorList>
            <person name="Mudd A.B."/>
        </authorList>
    </citation>
    <scope>NUCLEOTIDE SEQUENCE</scope>
    <source>
        <strain evidence="8">1538</strain>
        <tissue evidence="8">Blood</tissue>
    </source>
</reference>
<gene>
    <name evidence="8" type="ORF">GDO54_004294</name>
</gene>
<feature type="domain" description="THAP-type" evidence="7">
    <location>
        <begin position="1"/>
        <end position="91"/>
    </location>
</feature>
<dbReference type="PROSITE" id="PS50950">
    <property type="entry name" value="ZF_THAP"/>
    <property type="match status" value="1"/>
</dbReference>
<dbReference type="SUPFAM" id="SSF57716">
    <property type="entry name" value="Glucocorticoid receptor-like (DNA-binding domain)"/>
    <property type="match status" value="1"/>
</dbReference>
<protein>
    <recommendedName>
        <fullName evidence="7">THAP-type domain-containing protein</fullName>
    </recommendedName>
</protein>
<keyword evidence="2 5" id="KW-0863">Zinc-finger</keyword>
<dbReference type="PANTHER" id="PTHR31751">
    <property type="entry name" value="SI:CH211-108C17.2-RELATED-RELATED"/>
    <property type="match status" value="1"/>
</dbReference>
<dbReference type="InterPro" id="IPR006612">
    <property type="entry name" value="THAP_Znf"/>
</dbReference>
<evidence type="ECO:0000256" key="2">
    <source>
        <dbReference type="ARBA" id="ARBA00022771"/>
    </source>
</evidence>
<dbReference type="Pfam" id="PF05485">
    <property type="entry name" value="THAP"/>
    <property type="match status" value="1"/>
</dbReference>
<dbReference type="SMART" id="SM00692">
    <property type="entry name" value="DM3"/>
    <property type="match status" value="1"/>
</dbReference>
<evidence type="ECO:0000256" key="5">
    <source>
        <dbReference type="PROSITE-ProRule" id="PRU00309"/>
    </source>
</evidence>
<feature type="compositionally biased region" description="Low complexity" evidence="6">
    <location>
        <begin position="119"/>
        <end position="144"/>
    </location>
</feature>
<evidence type="ECO:0000313" key="9">
    <source>
        <dbReference type="Proteomes" id="UP001181693"/>
    </source>
</evidence>
<comment type="caution">
    <text evidence="8">The sequence shown here is derived from an EMBL/GenBank/DDBJ whole genome shotgun (WGS) entry which is preliminary data.</text>
</comment>
<keyword evidence="3" id="KW-0862">Zinc</keyword>
<dbReference type="GO" id="GO:0003677">
    <property type="term" value="F:DNA binding"/>
    <property type="evidence" value="ECO:0007669"/>
    <property type="project" value="UniProtKB-UniRule"/>
</dbReference>
<evidence type="ECO:0000313" key="8">
    <source>
        <dbReference type="EMBL" id="DBA15032.1"/>
    </source>
</evidence>
<proteinExistence type="predicted"/>
<evidence type="ECO:0000259" key="7">
    <source>
        <dbReference type="PROSITE" id="PS50950"/>
    </source>
</evidence>
<keyword evidence="1" id="KW-0479">Metal-binding</keyword>
<evidence type="ECO:0000256" key="3">
    <source>
        <dbReference type="ARBA" id="ARBA00022833"/>
    </source>
</evidence>
<dbReference type="AlphaFoldDB" id="A0AAV2ZSR8"/>
<accession>A0AAV2ZSR8</accession>
<evidence type="ECO:0000256" key="6">
    <source>
        <dbReference type="SAM" id="MobiDB-lite"/>
    </source>
</evidence>
<dbReference type="GO" id="GO:0008270">
    <property type="term" value="F:zinc ion binding"/>
    <property type="evidence" value="ECO:0007669"/>
    <property type="project" value="UniProtKB-KW"/>
</dbReference>
<feature type="region of interest" description="Disordered" evidence="6">
    <location>
        <begin position="320"/>
        <end position="340"/>
    </location>
</feature>
<dbReference type="PANTHER" id="PTHR31751:SF42">
    <property type="entry name" value="PROTEIN CBG10204"/>
    <property type="match status" value="1"/>
</dbReference>
<sequence>MPSCLVPGCTFSWRTRQAETMLHVFPRKWDILQIWLEKIFVADEQMEDLMTKIHSSRKGAYRICSSHFTENDYETRGPNKVLKKNAVPSMNLKPPVELHVDHPYTKRARLDEGMQPVPSASCLQQSESSESPSQQAVPSVSSLQDSEQHPDPSLLSISLTDPEDIATASDSESQNIEYMSVEEYQMEQMVESLSEFVESSTATPEPVTQRQKRKYTPRVRRAVGMVTKHCPTYVHKSTQYDKFAGKKSKIVQAERRKPHMSIGVQCNLANLPSLSRFEGKVGISGADNDQKYINFVLQSTFLPDLPSDTRTTEEIITKSIPRPSTQYQPPNLFVPSKSRMPGNNSLSLNKSITEPKSVTISKQHKKNFRSSKDSQKVLTEDEIYTDPEDPDVSFIPVQDSAEAISYTREKKYLVFSSCLDELLWNCKCKASSTCTGKIQKIKKYLVGSALVVTGVCSKDHKFRMWASQPFVGHMPMGNLFLSGAIVCSGSYFQKMKDFFSLLCMPDISQSTHEKNQQKYIYPTIEHHWENDRNRVLKSLGNKPVALAGDGQCDPSGFNKMSCSYIFMEMDTQKIVDFQVEQLQQGDSPDMLEPNTFRTALDRLLNTKLKVKVIASARNAGIRRILRSDYRNILHKYDLWHLAKSIESKLQAASKEANCAQLSAWVVPAKNHLLWSASTCRQDPQLLKEKWISIACHAANIHQWYSASQYHSCHHSSIRSEEVDTYDWLQAGSAAHHRLKEIVQDKRLLGDLEQLPHYFHTGGLEIFHSLAHKYRSKRHYLPIDDMVAQSQLAILDHNHNISRMQAVVKRLYVYSDIDGVLHYRQSYSNSKKQWTLSKIYDPANRLFLFDIMSDTVALASGEKNFAWQSRRKDTH</sequence>
<dbReference type="EMBL" id="DYDO01000012">
    <property type="protein sequence ID" value="DBA15032.1"/>
    <property type="molecule type" value="Genomic_DNA"/>
</dbReference>
<organism evidence="8 9">
    <name type="scientific">Pyxicephalus adspersus</name>
    <name type="common">African bullfrog</name>
    <dbReference type="NCBI Taxonomy" id="30357"/>
    <lineage>
        <taxon>Eukaryota</taxon>
        <taxon>Metazoa</taxon>
        <taxon>Chordata</taxon>
        <taxon>Craniata</taxon>
        <taxon>Vertebrata</taxon>
        <taxon>Euteleostomi</taxon>
        <taxon>Amphibia</taxon>
        <taxon>Batrachia</taxon>
        <taxon>Anura</taxon>
        <taxon>Neobatrachia</taxon>
        <taxon>Ranoidea</taxon>
        <taxon>Pyxicephalidae</taxon>
        <taxon>Pyxicephalinae</taxon>
        <taxon>Pyxicephalus</taxon>
    </lineage>
</organism>